<comment type="cofactor">
    <cofactor evidence="1">
        <name>L-ascorbate</name>
        <dbReference type="ChEBI" id="CHEBI:38290"/>
    </cofactor>
</comment>
<name>A0A395I137_ASPHC</name>
<dbReference type="Proteomes" id="UP000248961">
    <property type="component" value="Unassembled WGS sequence"/>
</dbReference>
<keyword evidence="4" id="KW-0560">Oxidoreductase</keyword>
<dbReference type="PANTHER" id="PTHR10869:SF241">
    <property type="entry name" value="FE2OG DIOXYGENASE DOMAIN-CONTAINING PROTEIN"/>
    <property type="match status" value="1"/>
</dbReference>
<dbReference type="PANTHER" id="PTHR10869">
    <property type="entry name" value="PROLYL 4-HYDROXYLASE ALPHA SUBUNIT"/>
    <property type="match status" value="1"/>
</dbReference>
<sequence>MDTFLPPTPPPTATARRIDFTQTTPPLPKYRHLFAAIIDNVFTEDECAELIRLAESSTVTPATPTPTWDRAMVNIGNGEQILAPQTRNCSRIILDAPDLATKLLDRLLPFFQRDDFRLDVLDKQAWRVTLQTRKSYKLTRLNERLRFLRYEGGEFFRPHWDGWYTTPDRRERSFYTIHLYLNGEGEQDPVEVRRARDGKMRSFGVGKAGSLLGGATSFVGRLEVGEGDEHQTVRVCPRVGSVLVFQQNDLLHAGEPVYRGVKYTMRTDVMYEEALEEEEKEEEGLC</sequence>
<dbReference type="Gene3D" id="2.60.120.620">
    <property type="entry name" value="q2cbj1_9rhob like domain"/>
    <property type="match status" value="1"/>
</dbReference>
<reference evidence="7 8" key="1">
    <citation type="submission" date="2018-02" db="EMBL/GenBank/DDBJ databases">
        <title>The genomes of Aspergillus section Nigri reveals drivers in fungal speciation.</title>
        <authorList>
            <consortium name="DOE Joint Genome Institute"/>
            <person name="Vesth T.C."/>
            <person name="Nybo J."/>
            <person name="Theobald S."/>
            <person name="Brandl J."/>
            <person name="Frisvad J.C."/>
            <person name="Nielsen K.F."/>
            <person name="Lyhne E.K."/>
            <person name="Kogle M.E."/>
            <person name="Kuo A."/>
            <person name="Riley R."/>
            <person name="Clum A."/>
            <person name="Nolan M."/>
            <person name="Lipzen A."/>
            <person name="Salamov A."/>
            <person name="Henrissat B."/>
            <person name="Wiebenga A."/>
            <person name="De vries R.P."/>
            <person name="Grigoriev I.V."/>
            <person name="Mortensen U.H."/>
            <person name="Andersen M.R."/>
            <person name="Baker S.E."/>
        </authorList>
    </citation>
    <scope>NUCLEOTIDE SEQUENCE [LARGE SCALE GENOMIC DNA]</scope>
    <source>
        <strain evidence="7 8">CBS 101889</strain>
    </source>
</reference>
<dbReference type="Pfam" id="PF13640">
    <property type="entry name" value="2OG-FeII_Oxy_3"/>
    <property type="match status" value="1"/>
</dbReference>
<keyword evidence="2" id="KW-0479">Metal-binding</keyword>
<protein>
    <recommendedName>
        <fullName evidence="6">Prolyl 4-hydroxylase alpha subunit domain-containing protein</fullName>
    </recommendedName>
</protein>
<evidence type="ECO:0000313" key="7">
    <source>
        <dbReference type="EMBL" id="RAL13323.1"/>
    </source>
</evidence>
<evidence type="ECO:0000259" key="6">
    <source>
        <dbReference type="SMART" id="SM00702"/>
    </source>
</evidence>
<evidence type="ECO:0000256" key="5">
    <source>
        <dbReference type="ARBA" id="ARBA00023004"/>
    </source>
</evidence>
<dbReference type="AlphaFoldDB" id="A0A395I137"/>
<dbReference type="InterPro" id="IPR006620">
    <property type="entry name" value="Pro_4_hyd_alph"/>
</dbReference>
<evidence type="ECO:0000313" key="8">
    <source>
        <dbReference type="Proteomes" id="UP000248961"/>
    </source>
</evidence>
<dbReference type="GO" id="GO:0031418">
    <property type="term" value="F:L-ascorbic acid binding"/>
    <property type="evidence" value="ECO:0007669"/>
    <property type="project" value="InterPro"/>
</dbReference>
<dbReference type="InterPro" id="IPR045054">
    <property type="entry name" value="P4HA-like"/>
</dbReference>
<accession>A0A395I137</accession>
<dbReference type="GO" id="GO:0005506">
    <property type="term" value="F:iron ion binding"/>
    <property type="evidence" value="ECO:0007669"/>
    <property type="project" value="InterPro"/>
</dbReference>
<evidence type="ECO:0000256" key="4">
    <source>
        <dbReference type="ARBA" id="ARBA00023002"/>
    </source>
</evidence>
<dbReference type="GO" id="GO:0004656">
    <property type="term" value="F:procollagen-proline 4-dioxygenase activity"/>
    <property type="evidence" value="ECO:0007669"/>
    <property type="project" value="TreeGrafter"/>
</dbReference>
<keyword evidence="3" id="KW-0223">Dioxygenase</keyword>
<dbReference type="FunFam" id="2.60.120.620:FF:000045">
    <property type="entry name" value="Uncharacterized protein"/>
    <property type="match status" value="1"/>
</dbReference>
<dbReference type="InterPro" id="IPR044862">
    <property type="entry name" value="Pro_4_hyd_alph_FE2OG_OXY"/>
</dbReference>
<evidence type="ECO:0000256" key="1">
    <source>
        <dbReference type="ARBA" id="ARBA00001961"/>
    </source>
</evidence>
<keyword evidence="5" id="KW-0408">Iron</keyword>
<evidence type="ECO:0000256" key="2">
    <source>
        <dbReference type="ARBA" id="ARBA00022723"/>
    </source>
</evidence>
<keyword evidence="8" id="KW-1185">Reference proteome</keyword>
<gene>
    <name evidence="7" type="ORF">BO97DRAFT_404858</name>
</gene>
<dbReference type="OrthoDB" id="69177at2759"/>
<dbReference type="RefSeq" id="XP_025552477.1">
    <property type="nucleotide sequence ID" value="XM_025695047.1"/>
</dbReference>
<dbReference type="GeneID" id="37199336"/>
<feature type="domain" description="Prolyl 4-hydroxylase alpha subunit" evidence="6">
    <location>
        <begin position="33"/>
        <end position="270"/>
    </location>
</feature>
<proteinExistence type="predicted"/>
<dbReference type="GO" id="GO:0005783">
    <property type="term" value="C:endoplasmic reticulum"/>
    <property type="evidence" value="ECO:0007669"/>
    <property type="project" value="TreeGrafter"/>
</dbReference>
<dbReference type="EMBL" id="KZ824279">
    <property type="protein sequence ID" value="RAL13323.1"/>
    <property type="molecule type" value="Genomic_DNA"/>
</dbReference>
<dbReference type="SMART" id="SM00702">
    <property type="entry name" value="P4Hc"/>
    <property type="match status" value="1"/>
</dbReference>
<organism evidence="7 8">
    <name type="scientific">Aspergillus homomorphus (strain CBS 101889)</name>
    <dbReference type="NCBI Taxonomy" id="1450537"/>
    <lineage>
        <taxon>Eukaryota</taxon>
        <taxon>Fungi</taxon>
        <taxon>Dikarya</taxon>
        <taxon>Ascomycota</taxon>
        <taxon>Pezizomycotina</taxon>
        <taxon>Eurotiomycetes</taxon>
        <taxon>Eurotiomycetidae</taxon>
        <taxon>Eurotiales</taxon>
        <taxon>Aspergillaceae</taxon>
        <taxon>Aspergillus</taxon>
        <taxon>Aspergillus subgen. Circumdati</taxon>
    </lineage>
</organism>
<dbReference type="VEuPathDB" id="FungiDB:BO97DRAFT_404858"/>
<dbReference type="STRING" id="1450537.A0A395I137"/>
<evidence type="ECO:0000256" key="3">
    <source>
        <dbReference type="ARBA" id="ARBA00022964"/>
    </source>
</evidence>